<dbReference type="EMBL" id="GL452203">
    <property type="protein sequence ID" value="EFN77773.1"/>
    <property type="molecule type" value="Genomic_DNA"/>
</dbReference>
<evidence type="ECO:0000313" key="4">
    <source>
        <dbReference type="Proteomes" id="UP000008237"/>
    </source>
</evidence>
<name>E2C2T8_HARSA</name>
<accession>E2C2T8</accession>
<dbReference type="OMA" id="RNICACY"/>
<gene>
    <name evidence="3" type="ORF">EAI_15004</name>
</gene>
<dbReference type="SUPFAM" id="SSF53590">
    <property type="entry name" value="Nucleoside hydrolase"/>
    <property type="match status" value="1"/>
</dbReference>
<proteinExistence type="inferred from homology"/>
<dbReference type="Pfam" id="PF01156">
    <property type="entry name" value="IU_nuc_hydro"/>
    <property type="match status" value="1"/>
</dbReference>
<dbReference type="PANTHER" id="PTHR46190">
    <property type="entry name" value="SI:CH211-201H21.5-RELATED"/>
    <property type="match status" value="1"/>
</dbReference>
<keyword evidence="4" id="KW-1185">Reference proteome</keyword>
<dbReference type="OrthoDB" id="432381at2759"/>
<dbReference type="Gene3D" id="3.90.245.10">
    <property type="entry name" value="Ribonucleoside hydrolase-like"/>
    <property type="match status" value="2"/>
</dbReference>
<comment type="similarity">
    <text evidence="1">Belongs to the IUNH family.</text>
</comment>
<sequence length="239" mass="26991">MVNATNVIIDCDAGVDDALALYLFLVAHKHRKLRIEAVTCVYGNTDVNNVASNVLRVLELFDNYNIPVHMGAYSPLTSNKEYSRKKEDQFYGSDGFGDIDWRVNILGKVNTPFIQMLNRVEDICQLIRKGRKIGRSLDAQHYVISDAILAGIVIRPDMARNICACYADVELHGSKTRGQIVIDRGSMKKNVHLIENFDSETLKQLLLFAVNPDQKDKSVLYSQDPTNKKILNEDKNAFK</sequence>
<dbReference type="InParanoid" id="E2C2T8"/>
<dbReference type="GO" id="GO:0016799">
    <property type="term" value="F:hydrolase activity, hydrolyzing N-glycosyl compounds"/>
    <property type="evidence" value="ECO:0007669"/>
    <property type="project" value="InterPro"/>
</dbReference>
<feature type="domain" description="Inosine/uridine-preferring nucleoside hydrolase" evidence="2">
    <location>
        <begin position="7"/>
        <end position="104"/>
    </location>
</feature>
<dbReference type="FunCoup" id="E2C2T8">
    <property type="interactions" value="27"/>
</dbReference>
<protein>
    <submittedName>
        <fullName evidence="3">Pyrimidine-specific ribonucleoside hydrolase rihA</fullName>
    </submittedName>
</protein>
<dbReference type="AlphaFoldDB" id="E2C2T8"/>
<evidence type="ECO:0000313" key="3">
    <source>
        <dbReference type="EMBL" id="EFN77773.1"/>
    </source>
</evidence>
<dbReference type="InterPro" id="IPR001910">
    <property type="entry name" value="Inosine/uridine_hydrolase_dom"/>
</dbReference>
<keyword evidence="3" id="KW-0378">Hydrolase</keyword>
<evidence type="ECO:0000259" key="2">
    <source>
        <dbReference type="Pfam" id="PF01156"/>
    </source>
</evidence>
<dbReference type="InterPro" id="IPR052775">
    <property type="entry name" value="IUN_hydrolase"/>
</dbReference>
<reference evidence="3 4" key="1">
    <citation type="journal article" date="2010" name="Science">
        <title>Genomic comparison of the ants Camponotus floridanus and Harpegnathos saltator.</title>
        <authorList>
            <person name="Bonasio R."/>
            <person name="Zhang G."/>
            <person name="Ye C."/>
            <person name="Mutti N.S."/>
            <person name="Fang X."/>
            <person name="Qin N."/>
            <person name="Donahue G."/>
            <person name="Yang P."/>
            <person name="Li Q."/>
            <person name="Li C."/>
            <person name="Zhang P."/>
            <person name="Huang Z."/>
            <person name="Berger S.L."/>
            <person name="Reinberg D."/>
            <person name="Wang J."/>
            <person name="Liebig J."/>
        </authorList>
    </citation>
    <scope>NUCLEOTIDE SEQUENCE [LARGE SCALE GENOMIC DNA]</scope>
    <source>
        <strain evidence="3 4">R22 G/1</strain>
    </source>
</reference>
<dbReference type="STRING" id="610380.E2C2T8"/>
<dbReference type="Proteomes" id="UP000008237">
    <property type="component" value="Unassembled WGS sequence"/>
</dbReference>
<organism evidence="4">
    <name type="scientific">Harpegnathos saltator</name>
    <name type="common">Jerdon's jumping ant</name>
    <dbReference type="NCBI Taxonomy" id="610380"/>
    <lineage>
        <taxon>Eukaryota</taxon>
        <taxon>Metazoa</taxon>
        <taxon>Ecdysozoa</taxon>
        <taxon>Arthropoda</taxon>
        <taxon>Hexapoda</taxon>
        <taxon>Insecta</taxon>
        <taxon>Pterygota</taxon>
        <taxon>Neoptera</taxon>
        <taxon>Endopterygota</taxon>
        <taxon>Hymenoptera</taxon>
        <taxon>Apocrita</taxon>
        <taxon>Aculeata</taxon>
        <taxon>Formicoidea</taxon>
        <taxon>Formicidae</taxon>
        <taxon>Ponerinae</taxon>
        <taxon>Ponerini</taxon>
        <taxon>Harpegnathos</taxon>
    </lineage>
</organism>
<dbReference type="InterPro" id="IPR036452">
    <property type="entry name" value="Ribo_hydro-like"/>
</dbReference>
<evidence type="ECO:0000256" key="1">
    <source>
        <dbReference type="ARBA" id="ARBA00009176"/>
    </source>
</evidence>
<dbReference type="PANTHER" id="PTHR46190:SF1">
    <property type="entry name" value="SI:CH211-201H21.5"/>
    <property type="match status" value="1"/>
</dbReference>